<evidence type="ECO:0000313" key="4">
    <source>
        <dbReference type="Proteomes" id="UP001187066"/>
    </source>
</evidence>
<sequence>MKTALAVLFSLIPVVALADANSDAFNAGASYGKGNASQGTGSLKNPGTVTGSIPGYTSSPPESGYYGGVTGGDGGLSDKGQAALGNSDAGQSVIDSGVKNPLPAIDPNAPFITAGKEAEGSAGDIVNGTSQQCTQTSVTKSVFENFTCSADAAVQKTCTRDTQIGGYYENTTEYRTVSFDNNTLAWSKDSNHVYGTFTMPADGVLISGNIYTRTRIGYDVTVSFQGQEWKIHVKNANWTEYNWGLNVAGQGVSAGQQLQVAFRPDSNRLVSGFLNYVTTGTQAVRVELTYQVNTKKWVPTTSTAAACADNPGGKLISSVCSIPGGYRQTVADGIVQSVYSDCWQYTDTYLVSETTVGTCASLRNNPSCTQAGATCIETLDGMCAHIQYLFQCQKVFNSSGLLCGGQYFCKTGNCSDTEGAGDSGFDVAVAKLAGLASAADDVKNDTVNVKAFTGKAMSCRKAFAGFSNCCKDSGWGQDTGLAACNSDEMALGQAKQKKITVSIGERCDHQVLGVCVQKSKVYCVFDGKLARIIQEQGRRDQLGIGFGSGNSPNCSGITVPQLQAINFDLINFSDFYSDLMNNQKIPDTSTQVKLIKDRIAAQVNQQGGK</sequence>
<keyword evidence="4" id="KW-1185">Reference proteome</keyword>
<keyword evidence="2" id="KW-0732">Signal</keyword>
<gene>
    <name evidence="3" type="primary">traN</name>
    <name evidence="3" type="ORF">R4P48_17360</name>
</gene>
<name>A0ABU4E5U5_9ENTR</name>
<dbReference type="RefSeq" id="WP_151605747.1">
    <property type="nucleotide sequence ID" value="NZ_JAWLOF010000014.1"/>
</dbReference>
<dbReference type="NCBIfam" id="NF009016">
    <property type="entry name" value="PRK12355.3-2"/>
    <property type="match status" value="1"/>
</dbReference>
<organism evidence="3 4">
    <name type="scientific">Atlantibacter subterraneus</name>
    <dbReference type="NCBI Taxonomy" id="255519"/>
    <lineage>
        <taxon>Bacteria</taxon>
        <taxon>Pseudomonadati</taxon>
        <taxon>Pseudomonadota</taxon>
        <taxon>Gammaproteobacteria</taxon>
        <taxon>Enterobacterales</taxon>
        <taxon>Enterobacteriaceae</taxon>
        <taxon>Atlantibacter</taxon>
    </lineage>
</organism>
<accession>A0ABU4E5U5</accession>
<evidence type="ECO:0000256" key="1">
    <source>
        <dbReference type="SAM" id="MobiDB-lite"/>
    </source>
</evidence>
<protein>
    <submittedName>
        <fullName evidence="3">Type-F conjugative transfer system mating-pair stabilization protein TraN</fullName>
    </submittedName>
</protein>
<reference evidence="3 4" key="1">
    <citation type="submission" date="2023-10" db="EMBL/GenBank/DDBJ databases">
        <authorList>
            <person name="Dale J."/>
        </authorList>
    </citation>
    <scope>NUCLEOTIDE SEQUENCE [LARGE SCALE GENOMIC DNA]</scope>
    <source>
        <strain evidence="3 4">2023EL-00970</strain>
    </source>
</reference>
<feature type="region of interest" description="Disordered" evidence="1">
    <location>
        <begin position="35"/>
        <end position="71"/>
    </location>
</feature>
<dbReference type="InterPro" id="IPR014121">
    <property type="entry name" value="TraN_Ftype"/>
</dbReference>
<feature type="chain" id="PRO_5047534062" evidence="2">
    <location>
        <begin position="19"/>
        <end position="609"/>
    </location>
</feature>
<comment type="caution">
    <text evidence="3">The sequence shown here is derived from an EMBL/GenBank/DDBJ whole genome shotgun (WGS) entry which is preliminary data.</text>
</comment>
<evidence type="ECO:0000313" key="3">
    <source>
        <dbReference type="EMBL" id="MDV7024441.1"/>
    </source>
</evidence>
<evidence type="ECO:0000256" key="2">
    <source>
        <dbReference type="SAM" id="SignalP"/>
    </source>
</evidence>
<feature type="signal peptide" evidence="2">
    <location>
        <begin position="1"/>
        <end position="18"/>
    </location>
</feature>
<feature type="compositionally biased region" description="Polar residues" evidence="1">
    <location>
        <begin position="35"/>
        <end position="61"/>
    </location>
</feature>
<proteinExistence type="predicted"/>
<dbReference type="Proteomes" id="UP001187066">
    <property type="component" value="Unassembled WGS sequence"/>
</dbReference>
<dbReference type="Pfam" id="PF06986">
    <property type="entry name" value="F_T4SS_TraN"/>
    <property type="match status" value="1"/>
</dbReference>
<dbReference type="EMBL" id="JAWLOF010000014">
    <property type="protein sequence ID" value="MDV7024441.1"/>
    <property type="molecule type" value="Genomic_DNA"/>
</dbReference>